<dbReference type="InterPro" id="IPR000182">
    <property type="entry name" value="GNAT_dom"/>
</dbReference>
<protein>
    <submittedName>
        <fullName evidence="2">GNAT family N-acetyltransferase</fullName>
    </submittedName>
</protein>
<reference evidence="2 3" key="1">
    <citation type="submission" date="2018-04" db="EMBL/GenBank/DDBJ databases">
        <title>Cupriavidus necator CR12 genome sequencing and assembly.</title>
        <authorList>
            <person name="Ben Fekih I."/>
            <person name="Mazhar H.S."/>
            <person name="Bello S.K."/>
            <person name="Rensing C."/>
        </authorList>
    </citation>
    <scope>NUCLEOTIDE SEQUENCE [LARGE SCALE GENOMIC DNA]</scope>
    <source>
        <strain evidence="2 3">CR12</strain>
    </source>
</reference>
<sequence>MIKDVRIRAAGSADMEAISQVLHSCGLPGSNADPSSRLYSLAILGEKVIGCASGEMHGETVIVHAAAVLDEYRGHQIATHLVRAILMRARASGCTRAAVLTAEHPAFFARFGFTLTALDDMPQEMQLSKEFLRRFGARTHYMCRRLD</sequence>
<keyword evidence="2" id="KW-0808">Transferase</keyword>
<feature type="domain" description="N-acetyltransferase" evidence="1">
    <location>
        <begin position="5"/>
        <end position="130"/>
    </location>
</feature>
<dbReference type="Gene3D" id="3.40.630.30">
    <property type="match status" value="1"/>
</dbReference>
<dbReference type="SUPFAM" id="SSF55729">
    <property type="entry name" value="Acyl-CoA N-acyltransferases (Nat)"/>
    <property type="match status" value="1"/>
</dbReference>
<evidence type="ECO:0000313" key="3">
    <source>
        <dbReference type="Proteomes" id="UP000253501"/>
    </source>
</evidence>
<proteinExistence type="predicted"/>
<evidence type="ECO:0000259" key="1">
    <source>
        <dbReference type="PROSITE" id="PS51186"/>
    </source>
</evidence>
<dbReference type="PROSITE" id="PS51186">
    <property type="entry name" value="GNAT"/>
    <property type="match status" value="1"/>
</dbReference>
<gene>
    <name evidence="2" type="ORF">DDK22_13555</name>
</gene>
<name>A0A367PL32_CUPNE</name>
<comment type="caution">
    <text evidence="2">The sequence shown here is derived from an EMBL/GenBank/DDBJ whole genome shotgun (WGS) entry which is preliminary data.</text>
</comment>
<accession>A0A367PL32</accession>
<dbReference type="Pfam" id="PF00583">
    <property type="entry name" value="Acetyltransf_1"/>
    <property type="match status" value="1"/>
</dbReference>
<dbReference type="CDD" id="cd04301">
    <property type="entry name" value="NAT_SF"/>
    <property type="match status" value="1"/>
</dbReference>
<dbReference type="RefSeq" id="WP_114132372.1">
    <property type="nucleotide sequence ID" value="NZ_CP068434.1"/>
</dbReference>
<organism evidence="2 3">
    <name type="scientific">Cupriavidus necator</name>
    <name type="common">Alcaligenes eutrophus</name>
    <name type="synonym">Ralstonia eutropha</name>
    <dbReference type="NCBI Taxonomy" id="106590"/>
    <lineage>
        <taxon>Bacteria</taxon>
        <taxon>Pseudomonadati</taxon>
        <taxon>Pseudomonadota</taxon>
        <taxon>Betaproteobacteria</taxon>
        <taxon>Burkholderiales</taxon>
        <taxon>Burkholderiaceae</taxon>
        <taxon>Cupriavidus</taxon>
    </lineage>
</organism>
<dbReference type="InterPro" id="IPR016181">
    <property type="entry name" value="Acyl_CoA_acyltransferase"/>
</dbReference>
<evidence type="ECO:0000313" key="2">
    <source>
        <dbReference type="EMBL" id="RCJ07917.1"/>
    </source>
</evidence>
<dbReference type="EMBL" id="QDHA01000033">
    <property type="protein sequence ID" value="RCJ07917.1"/>
    <property type="molecule type" value="Genomic_DNA"/>
</dbReference>
<dbReference type="AlphaFoldDB" id="A0A367PL32"/>
<dbReference type="Proteomes" id="UP000253501">
    <property type="component" value="Unassembled WGS sequence"/>
</dbReference>
<dbReference type="GO" id="GO:0016747">
    <property type="term" value="F:acyltransferase activity, transferring groups other than amino-acyl groups"/>
    <property type="evidence" value="ECO:0007669"/>
    <property type="project" value="InterPro"/>
</dbReference>